<dbReference type="Proteomes" id="UP000664169">
    <property type="component" value="Unassembled WGS sequence"/>
</dbReference>
<comment type="caution">
    <text evidence="4">The sequence shown here is derived from an EMBL/GenBank/DDBJ whole genome shotgun (WGS) entry which is preliminary data.</text>
</comment>
<dbReference type="Gene3D" id="3.40.30.10">
    <property type="entry name" value="Glutaredoxin"/>
    <property type="match status" value="1"/>
</dbReference>
<name>A0A8H3I5F1_9LECA</name>
<evidence type="ECO:0000313" key="4">
    <source>
        <dbReference type="EMBL" id="CAF9908020.1"/>
    </source>
</evidence>
<protein>
    <submittedName>
        <fullName evidence="4">Uncharacterized protein</fullName>
    </submittedName>
</protein>
<feature type="chain" id="PRO_5034802853" evidence="3">
    <location>
        <begin position="19"/>
        <end position="264"/>
    </location>
</feature>
<keyword evidence="2" id="KW-0812">Transmembrane</keyword>
<evidence type="ECO:0000313" key="5">
    <source>
        <dbReference type="Proteomes" id="UP000664169"/>
    </source>
</evidence>
<feature type="signal peptide" evidence="3">
    <location>
        <begin position="1"/>
        <end position="18"/>
    </location>
</feature>
<evidence type="ECO:0000256" key="3">
    <source>
        <dbReference type="SAM" id="SignalP"/>
    </source>
</evidence>
<keyword evidence="2" id="KW-0472">Membrane</keyword>
<accession>A0A8H3I5F1</accession>
<keyword evidence="2" id="KW-1133">Transmembrane helix</keyword>
<evidence type="ECO:0000256" key="2">
    <source>
        <dbReference type="SAM" id="Phobius"/>
    </source>
</evidence>
<proteinExistence type="predicted"/>
<sequence>MRLAITIFFTSLMANAAATEDSTLKRWLQQGLGFLSSEIPSPSQAGAAAIAKATVTELTPTNWQSELRARTDESPSNWLIQITGGNKTCGGRCGPLDANFNKTVALLATTPGHPHFGRINCDTSPVLCSTLFAGPPVLWYIAIPGIQAADQSRAPTPIYVKGLNATEPTPVQDMVDFHAKQTYLERKPVDSVMHPFDGVLARYGLNMPIGYGLYYLSLIPSWGMMLLVSFITRNMMSRRAQSQTRSIPHGQAPAAGGAAKKSTL</sequence>
<keyword evidence="3" id="KW-0732">Signal</keyword>
<dbReference type="OrthoDB" id="1733656at2759"/>
<gene>
    <name evidence="4" type="ORF">GOMPHAMPRED_006049</name>
</gene>
<organism evidence="4 5">
    <name type="scientific">Gomphillus americanus</name>
    <dbReference type="NCBI Taxonomy" id="1940652"/>
    <lineage>
        <taxon>Eukaryota</taxon>
        <taxon>Fungi</taxon>
        <taxon>Dikarya</taxon>
        <taxon>Ascomycota</taxon>
        <taxon>Pezizomycotina</taxon>
        <taxon>Lecanoromycetes</taxon>
        <taxon>OSLEUM clade</taxon>
        <taxon>Ostropomycetidae</taxon>
        <taxon>Ostropales</taxon>
        <taxon>Graphidaceae</taxon>
        <taxon>Gomphilloideae</taxon>
        <taxon>Gomphillus</taxon>
    </lineage>
</organism>
<feature type="transmembrane region" description="Helical" evidence="2">
    <location>
        <begin position="212"/>
        <end position="232"/>
    </location>
</feature>
<dbReference type="EMBL" id="CAJPDQ010000004">
    <property type="protein sequence ID" value="CAF9908020.1"/>
    <property type="molecule type" value="Genomic_DNA"/>
</dbReference>
<feature type="compositionally biased region" description="Low complexity" evidence="1">
    <location>
        <begin position="250"/>
        <end position="264"/>
    </location>
</feature>
<dbReference type="AlphaFoldDB" id="A0A8H3I5F1"/>
<reference evidence="4" key="1">
    <citation type="submission" date="2021-03" db="EMBL/GenBank/DDBJ databases">
        <authorList>
            <person name="Tagirdzhanova G."/>
        </authorList>
    </citation>
    <scope>NUCLEOTIDE SEQUENCE</scope>
</reference>
<keyword evidence="5" id="KW-1185">Reference proteome</keyword>
<feature type="region of interest" description="Disordered" evidence="1">
    <location>
        <begin position="241"/>
        <end position="264"/>
    </location>
</feature>
<evidence type="ECO:0000256" key="1">
    <source>
        <dbReference type="SAM" id="MobiDB-lite"/>
    </source>
</evidence>